<accession>A0A1H9MW99</accession>
<name>A0A1H9MW99_9BURK</name>
<keyword evidence="2" id="KW-0378">Hydrolase</keyword>
<dbReference type="EMBL" id="FOGD01000006">
    <property type="protein sequence ID" value="SER27739.1"/>
    <property type="molecule type" value="Genomic_DNA"/>
</dbReference>
<dbReference type="InterPro" id="IPR012296">
    <property type="entry name" value="Nuclease_put_TT1808"/>
</dbReference>
<dbReference type="SUPFAM" id="SSF52980">
    <property type="entry name" value="Restriction endonuclease-like"/>
    <property type="match status" value="1"/>
</dbReference>
<keyword evidence="2" id="KW-0255">Endonuclease</keyword>
<evidence type="ECO:0000259" key="1">
    <source>
        <dbReference type="Pfam" id="PF05685"/>
    </source>
</evidence>
<dbReference type="AlphaFoldDB" id="A0A1H9MW99"/>
<proteinExistence type="predicted"/>
<keyword evidence="2" id="KW-0540">Nuclease</keyword>
<feature type="domain" description="Putative restriction endonuclease" evidence="1">
    <location>
        <begin position="14"/>
        <end position="165"/>
    </location>
</feature>
<organism evidence="2 3">
    <name type="scientific">Giesbergeria anulus</name>
    <dbReference type="NCBI Taxonomy" id="180197"/>
    <lineage>
        <taxon>Bacteria</taxon>
        <taxon>Pseudomonadati</taxon>
        <taxon>Pseudomonadota</taxon>
        <taxon>Betaproteobacteria</taxon>
        <taxon>Burkholderiales</taxon>
        <taxon>Comamonadaceae</taxon>
        <taxon>Giesbergeria</taxon>
    </lineage>
</organism>
<keyword evidence="3" id="KW-1185">Reference proteome</keyword>
<dbReference type="PANTHER" id="PTHR36558">
    <property type="entry name" value="GLR1098 PROTEIN"/>
    <property type="match status" value="1"/>
</dbReference>
<dbReference type="RefSeq" id="WP_091457005.1">
    <property type="nucleotide sequence ID" value="NZ_FOGD01000006.1"/>
</dbReference>
<dbReference type="OrthoDB" id="9799703at2"/>
<evidence type="ECO:0000313" key="2">
    <source>
        <dbReference type="EMBL" id="SER27739.1"/>
    </source>
</evidence>
<dbReference type="InterPro" id="IPR011335">
    <property type="entry name" value="Restrct_endonuc-II-like"/>
</dbReference>
<dbReference type="STRING" id="180197.SAMN02982919_02074"/>
<dbReference type="Gene3D" id="3.90.1570.10">
    <property type="entry name" value="tt1808, chain A"/>
    <property type="match status" value="1"/>
</dbReference>
<dbReference type="InterPro" id="IPR008538">
    <property type="entry name" value="Uma2"/>
</dbReference>
<sequence length="186" mass="21021">MSALPQVQATFCADDYLAWEATQPERYEFVDGEVFAMAGAEDRYVTVTGNLYMALRQHLRGTPCRTFMSDMKVQADAASSYFYPDVVVTCSAADADSRQIKREPLLIIEVLSPGTEAYDRGAKFQRYRQISSLAEYALVDIERRRVDVFRKLPDGLWVLHPFDAEMPVILASVDLTIDAETLYAEI</sequence>
<dbReference type="Proteomes" id="UP000199766">
    <property type="component" value="Unassembled WGS sequence"/>
</dbReference>
<dbReference type="GO" id="GO:0004519">
    <property type="term" value="F:endonuclease activity"/>
    <property type="evidence" value="ECO:0007669"/>
    <property type="project" value="UniProtKB-KW"/>
</dbReference>
<dbReference type="CDD" id="cd06260">
    <property type="entry name" value="DUF820-like"/>
    <property type="match status" value="1"/>
</dbReference>
<dbReference type="PANTHER" id="PTHR36558:SF1">
    <property type="entry name" value="RESTRICTION ENDONUCLEASE DOMAIN-CONTAINING PROTEIN-RELATED"/>
    <property type="match status" value="1"/>
</dbReference>
<evidence type="ECO:0000313" key="3">
    <source>
        <dbReference type="Proteomes" id="UP000199766"/>
    </source>
</evidence>
<protein>
    <submittedName>
        <fullName evidence="2">Endonuclease, Uma2 family (Restriction endonuclease fold)</fullName>
    </submittedName>
</protein>
<dbReference type="Pfam" id="PF05685">
    <property type="entry name" value="Uma2"/>
    <property type="match status" value="1"/>
</dbReference>
<reference evidence="2 3" key="1">
    <citation type="submission" date="2016-10" db="EMBL/GenBank/DDBJ databases">
        <authorList>
            <person name="de Groot N.N."/>
        </authorList>
    </citation>
    <scope>NUCLEOTIDE SEQUENCE [LARGE SCALE GENOMIC DNA]</scope>
    <source>
        <strain evidence="2 3">ATCC 35958</strain>
    </source>
</reference>
<gene>
    <name evidence="2" type="ORF">SAMN02982919_02074</name>
</gene>